<dbReference type="RefSeq" id="WP_256422216.1">
    <property type="nucleotide sequence ID" value="NZ_JANHDI010000011.1"/>
</dbReference>
<protein>
    <submittedName>
        <fullName evidence="2">Uncharacterized protein</fullName>
    </submittedName>
</protein>
<feature type="region of interest" description="Disordered" evidence="1">
    <location>
        <begin position="1"/>
        <end position="31"/>
    </location>
</feature>
<name>A0ABD6CT63_9EURY</name>
<accession>A0ABD6CT63</accession>
<proteinExistence type="predicted"/>
<gene>
    <name evidence="2" type="ORF">ACFSBX_16145</name>
</gene>
<dbReference type="EMBL" id="JBHUDK010000015">
    <property type="protein sequence ID" value="MFD1600476.1"/>
    <property type="molecule type" value="Genomic_DNA"/>
</dbReference>
<organism evidence="2 3">
    <name type="scientific">Halobellus rarus</name>
    <dbReference type="NCBI Taxonomy" id="1126237"/>
    <lineage>
        <taxon>Archaea</taxon>
        <taxon>Methanobacteriati</taxon>
        <taxon>Methanobacteriota</taxon>
        <taxon>Stenosarchaea group</taxon>
        <taxon>Halobacteria</taxon>
        <taxon>Halobacteriales</taxon>
        <taxon>Haloferacaceae</taxon>
        <taxon>Halobellus</taxon>
    </lineage>
</organism>
<comment type="caution">
    <text evidence="2">The sequence shown here is derived from an EMBL/GenBank/DDBJ whole genome shotgun (WGS) entry which is preliminary data.</text>
</comment>
<keyword evidence="3" id="KW-1185">Reference proteome</keyword>
<evidence type="ECO:0000256" key="1">
    <source>
        <dbReference type="SAM" id="MobiDB-lite"/>
    </source>
</evidence>
<evidence type="ECO:0000313" key="3">
    <source>
        <dbReference type="Proteomes" id="UP001597085"/>
    </source>
</evidence>
<dbReference type="SUPFAM" id="SSF57997">
    <property type="entry name" value="Tropomyosin"/>
    <property type="match status" value="1"/>
</dbReference>
<evidence type="ECO:0000313" key="2">
    <source>
        <dbReference type="EMBL" id="MFD1600476.1"/>
    </source>
</evidence>
<reference evidence="2 3" key="1">
    <citation type="journal article" date="2019" name="Int. J. Syst. Evol. Microbiol.">
        <title>The Global Catalogue of Microorganisms (GCM) 10K type strain sequencing project: providing services to taxonomists for standard genome sequencing and annotation.</title>
        <authorList>
            <consortium name="The Broad Institute Genomics Platform"/>
            <consortium name="The Broad Institute Genome Sequencing Center for Infectious Disease"/>
            <person name="Wu L."/>
            <person name="Ma J."/>
        </authorList>
    </citation>
    <scope>NUCLEOTIDE SEQUENCE [LARGE SCALE GENOMIC DNA]</scope>
    <source>
        <strain evidence="2 3">CGMCC 1.12121</strain>
    </source>
</reference>
<dbReference type="AlphaFoldDB" id="A0ABD6CT63"/>
<feature type="compositionally biased region" description="Basic and acidic residues" evidence="1">
    <location>
        <begin position="15"/>
        <end position="31"/>
    </location>
</feature>
<sequence>MAIQTTELESELDSLEQKAEEYDTRTHTEKRVAQAEEDLKKLNRALNKLENSLDGFERQAGILTEVFGRSLPSKATSARDKARSITRVSQDDVLNIIDDSSQSLSSHIDDVRETREDVNDARRFIDEHLQEIQRRQLDDANTAESIQKIVGEDPDAMKTISRYRSFLNSILNPNDSVSHLKSQWQGLEKAFENLDTDWKGFQRRHGLSDQTIEDLKTLSEVGQVDLDDLSDTSVNEMLDVPELRSTIKVSL</sequence>
<dbReference type="Proteomes" id="UP001597085">
    <property type="component" value="Unassembled WGS sequence"/>
</dbReference>